<proteinExistence type="predicted"/>
<dbReference type="Proteomes" id="UP000238823">
    <property type="component" value="Unassembled WGS sequence"/>
</dbReference>
<name>A0A2S9XP00_9BACT</name>
<reference evidence="1 2" key="1">
    <citation type="submission" date="2018-03" db="EMBL/GenBank/DDBJ databases">
        <title>Draft Genome Sequences of the Obligatory Marine Myxobacteria Enhygromyxa salina SWB007.</title>
        <authorList>
            <person name="Poehlein A."/>
            <person name="Moghaddam J.A."/>
            <person name="Harms H."/>
            <person name="Alanjari M."/>
            <person name="Koenig G.M."/>
            <person name="Daniel R."/>
            <person name="Schaeberle T.F."/>
        </authorList>
    </citation>
    <scope>NUCLEOTIDE SEQUENCE [LARGE SCALE GENOMIC DNA]</scope>
    <source>
        <strain evidence="1 2">SWB007</strain>
    </source>
</reference>
<sequence>MKLSPTHMKRLYDHYTGNCMSCPRCDLYVRIEQGEPGAAEEYAAYMREHHGKAIKLIAG</sequence>
<dbReference type="AlphaFoldDB" id="A0A2S9XP00"/>
<comment type="caution">
    <text evidence="1">The sequence shown here is derived from an EMBL/GenBank/DDBJ whole genome shotgun (WGS) entry which is preliminary data.</text>
</comment>
<organism evidence="1 2">
    <name type="scientific">Enhygromyxa salina</name>
    <dbReference type="NCBI Taxonomy" id="215803"/>
    <lineage>
        <taxon>Bacteria</taxon>
        <taxon>Pseudomonadati</taxon>
        <taxon>Myxococcota</taxon>
        <taxon>Polyangia</taxon>
        <taxon>Nannocystales</taxon>
        <taxon>Nannocystaceae</taxon>
        <taxon>Enhygromyxa</taxon>
    </lineage>
</organism>
<accession>A0A2S9XP00</accession>
<evidence type="ECO:0000313" key="2">
    <source>
        <dbReference type="Proteomes" id="UP000238823"/>
    </source>
</evidence>
<evidence type="ECO:0000313" key="1">
    <source>
        <dbReference type="EMBL" id="PRP94596.1"/>
    </source>
</evidence>
<dbReference type="EMBL" id="PVNL01000140">
    <property type="protein sequence ID" value="PRP94596.1"/>
    <property type="molecule type" value="Genomic_DNA"/>
</dbReference>
<gene>
    <name evidence="1" type="ORF">ENSA7_77650</name>
</gene>
<protein>
    <submittedName>
        <fullName evidence="1">Uncharacterized protein</fullName>
    </submittedName>
</protein>